<feature type="domain" description="AAA+ ATPase" evidence="5">
    <location>
        <begin position="327"/>
        <end position="462"/>
    </location>
</feature>
<dbReference type="Proteomes" id="UP000593915">
    <property type="component" value="Chromosome"/>
</dbReference>
<keyword evidence="2 6" id="KW-0067">ATP-binding</keyword>
<dbReference type="GO" id="GO:0016887">
    <property type="term" value="F:ATP hydrolysis activity"/>
    <property type="evidence" value="ECO:0007669"/>
    <property type="project" value="InterPro"/>
</dbReference>
<reference evidence="6 7" key="1">
    <citation type="submission" date="2020-09" db="EMBL/GenBank/DDBJ databases">
        <title>Characterization of Treponema spp. from bovine digital dermatitis in Korea.</title>
        <authorList>
            <person name="Espiritu H.M."/>
            <person name="Cho Y.I."/>
            <person name="Mamuad L."/>
        </authorList>
    </citation>
    <scope>NUCLEOTIDE SEQUENCE [LARGE SCALE GENOMIC DNA]</scope>
    <source>
        <strain evidence="6 7">KS1</strain>
    </source>
</reference>
<dbReference type="RefSeq" id="WP_029408784.1">
    <property type="nucleotide sequence ID" value="NZ_CP061839.1"/>
</dbReference>
<evidence type="ECO:0000256" key="4">
    <source>
        <dbReference type="ARBA" id="ARBA00040480"/>
    </source>
</evidence>
<dbReference type="InterPro" id="IPR003593">
    <property type="entry name" value="AAA+_ATPase"/>
</dbReference>
<organism evidence="6 7">
    <name type="scientific">Treponema pedis</name>
    <dbReference type="NCBI Taxonomy" id="409322"/>
    <lineage>
        <taxon>Bacteria</taxon>
        <taxon>Pseudomonadati</taxon>
        <taxon>Spirochaetota</taxon>
        <taxon>Spirochaetia</taxon>
        <taxon>Spirochaetales</taxon>
        <taxon>Treponemataceae</taxon>
        <taxon>Treponema</taxon>
    </lineage>
</organism>
<dbReference type="AlphaFoldDB" id="A0A7S6WMY8"/>
<evidence type="ECO:0000256" key="3">
    <source>
        <dbReference type="ARBA" id="ARBA00038088"/>
    </source>
</evidence>
<dbReference type="PANTHER" id="PTHR42960">
    <property type="entry name" value="YCF46 PROTEIN"/>
    <property type="match status" value="1"/>
</dbReference>
<gene>
    <name evidence="6" type="ORF">IFE08_08675</name>
</gene>
<dbReference type="InterPro" id="IPR003959">
    <property type="entry name" value="ATPase_AAA_core"/>
</dbReference>
<dbReference type="InterPro" id="IPR052381">
    <property type="entry name" value="AAA_domain_protein"/>
</dbReference>
<protein>
    <recommendedName>
        <fullName evidence="4">Uncharacterized AAA domain-containing protein ycf46</fullName>
    </recommendedName>
</protein>
<dbReference type="SUPFAM" id="SSF52540">
    <property type="entry name" value="P-loop containing nucleoside triphosphate hydrolases"/>
    <property type="match status" value="2"/>
</dbReference>
<name>A0A7S6WMY8_9SPIR</name>
<evidence type="ECO:0000256" key="2">
    <source>
        <dbReference type="ARBA" id="ARBA00022840"/>
    </source>
</evidence>
<proteinExistence type="inferred from homology"/>
<accession>A0A7S6WMY8</accession>
<evidence type="ECO:0000259" key="5">
    <source>
        <dbReference type="SMART" id="SM00382"/>
    </source>
</evidence>
<dbReference type="InterPro" id="IPR027417">
    <property type="entry name" value="P-loop_NTPase"/>
</dbReference>
<dbReference type="Gene3D" id="1.10.8.60">
    <property type="match status" value="1"/>
</dbReference>
<dbReference type="GO" id="GO:0005524">
    <property type="term" value="F:ATP binding"/>
    <property type="evidence" value="ECO:0007669"/>
    <property type="project" value="UniProtKB-KW"/>
</dbReference>
<evidence type="ECO:0000256" key="1">
    <source>
        <dbReference type="ARBA" id="ARBA00022741"/>
    </source>
</evidence>
<dbReference type="Gene3D" id="3.40.50.300">
    <property type="entry name" value="P-loop containing nucleotide triphosphate hydrolases"/>
    <property type="match status" value="1"/>
</dbReference>
<dbReference type="PANTHER" id="PTHR42960:SF1">
    <property type="entry name" value="YCF46 PROTEIN"/>
    <property type="match status" value="1"/>
</dbReference>
<dbReference type="EMBL" id="CP061839">
    <property type="protein sequence ID" value="QOW59934.1"/>
    <property type="molecule type" value="Genomic_DNA"/>
</dbReference>
<sequence>MAGKQLIKENSGYIQELPGWAQELSIKYCSKTANLYFVHGNIRDFLPHQAAGFAGSFLFVKIRDYISEVIFGNKNIIVYYDKSGGISFCTEAMYKAYLEEMHRVFPDVPLEDFISSDPRLAFSYLERYFVLNFGKDLRIVLIIDYAETIIPADDIGNLSETDRYCFVTLNRWSHEPSFTREDISIIMMTENLTDLNPRLTAAPSTIKVCIPLPDTDTRIEFLEYLQNQEEILLTERSLTAQRMGVLTSGLNLMNIHQIAAESYQDDCPVTFEHLAKRKREIIRNEALGLLEFIDTEYDLSLVSGHDFVKKRFKFAAKALQRARNDVLPMGYLISGPIGTGKTFIVSAFAGEIGIPMVRLLNFRSQWQGATESNLEKVLNILKAMSPVAVMIDEADVVLGNRTTNDISGTSARVFAQIANFMGNTEYRGKIIWFLITCRPDLIPVDLKRQGRAEEHLALFYPENDAEKLDLFITLQRKLQIKTHEVNFPAIIKKIKFDISGADIEAILVRAKMSATVEGRAMIHQKDLEEIIADFIPPSYPNEIELQNLVAAIESTSKEMIPKKYQSMQRSAMASEILELKQLLGERN</sequence>
<comment type="similarity">
    <text evidence="3">Belongs to the AAA ATPase family. Highly divergent.</text>
</comment>
<dbReference type="CDD" id="cd19481">
    <property type="entry name" value="RecA-like_protease"/>
    <property type="match status" value="1"/>
</dbReference>
<evidence type="ECO:0000313" key="6">
    <source>
        <dbReference type="EMBL" id="QOW59934.1"/>
    </source>
</evidence>
<keyword evidence="1" id="KW-0547">Nucleotide-binding</keyword>
<dbReference type="Pfam" id="PF00004">
    <property type="entry name" value="AAA"/>
    <property type="match status" value="1"/>
</dbReference>
<dbReference type="SMART" id="SM00382">
    <property type="entry name" value="AAA"/>
    <property type="match status" value="1"/>
</dbReference>
<evidence type="ECO:0000313" key="7">
    <source>
        <dbReference type="Proteomes" id="UP000593915"/>
    </source>
</evidence>